<reference evidence="1" key="1">
    <citation type="submission" date="2021-02" db="EMBL/GenBank/DDBJ databases">
        <authorList>
            <person name="Nowell W R."/>
        </authorList>
    </citation>
    <scope>NUCLEOTIDE SEQUENCE</scope>
</reference>
<dbReference type="EMBL" id="CAJOBG010061558">
    <property type="protein sequence ID" value="CAF4552895.1"/>
    <property type="molecule type" value="Genomic_DNA"/>
</dbReference>
<name>A0A820YXT5_9BILA</name>
<comment type="caution">
    <text evidence="1">The sequence shown here is derived from an EMBL/GenBank/DDBJ whole genome shotgun (WGS) entry which is preliminary data.</text>
</comment>
<organism evidence="1 2">
    <name type="scientific">Rotaria magnacalcarata</name>
    <dbReference type="NCBI Taxonomy" id="392030"/>
    <lineage>
        <taxon>Eukaryota</taxon>
        <taxon>Metazoa</taxon>
        <taxon>Spiralia</taxon>
        <taxon>Gnathifera</taxon>
        <taxon>Rotifera</taxon>
        <taxon>Eurotatoria</taxon>
        <taxon>Bdelloidea</taxon>
        <taxon>Philodinida</taxon>
        <taxon>Philodinidae</taxon>
        <taxon>Rotaria</taxon>
    </lineage>
</organism>
<evidence type="ECO:0000313" key="1">
    <source>
        <dbReference type="EMBL" id="CAF4552895.1"/>
    </source>
</evidence>
<gene>
    <name evidence="1" type="ORF">OVN521_LOCUS43296</name>
</gene>
<sequence length="29" mass="3394">SDDQYLYCMACANHRIYVAKRRQESSTLA</sequence>
<evidence type="ECO:0000313" key="2">
    <source>
        <dbReference type="Proteomes" id="UP000663866"/>
    </source>
</evidence>
<keyword evidence="2" id="KW-1185">Reference proteome</keyword>
<accession>A0A820YXT5</accession>
<feature type="non-terminal residue" evidence="1">
    <location>
        <position position="1"/>
    </location>
</feature>
<dbReference type="Proteomes" id="UP000663866">
    <property type="component" value="Unassembled WGS sequence"/>
</dbReference>
<proteinExistence type="predicted"/>
<protein>
    <submittedName>
        <fullName evidence="1">Uncharacterized protein</fullName>
    </submittedName>
</protein>
<dbReference type="AlphaFoldDB" id="A0A820YXT5"/>